<evidence type="ECO:0000313" key="1">
    <source>
        <dbReference type="EMBL" id="SES02243.1"/>
    </source>
</evidence>
<proteinExistence type="predicted"/>
<name>A0A1H9TZK8_9CORY</name>
<sequence>MSTKVHCPADRFSPEQRREIALRYVALKKGRKGAYAESLGVSTATIRSWVAACADGDLDKGLIPRQTGKMTKKDVAEITRLKKLLDC</sequence>
<dbReference type="AlphaFoldDB" id="A0A1H9TZK8"/>
<keyword evidence="2" id="KW-1185">Reference proteome</keyword>
<gene>
    <name evidence="1" type="ORF">SAMN05661109_01621</name>
</gene>
<evidence type="ECO:0000313" key="2">
    <source>
        <dbReference type="Proteomes" id="UP000198929"/>
    </source>
</evidence>
<dbReference type="Proteomes" id="UP000198929">
    <property type="component" value="Unassembled WGS sequence"/>
</dbReference>
<dbReference type="EMBL" id="FOGQ01000006">
    <property type="protein sequence ID" value="SES02243.1"/>
    <property type="molecule type" value="Genomic_DNA"/>
</dbReference>
<dbReference type="GO" id="GO:0003677">
    <property type="term" value="F:DNA binding"/>
    <property type="evidence" value="ECO:0007669"/>
    <property type="project" value="InterPro"/>
</dbReference>
<accession>A0A1H9TZK8</accession>
<dbReference type="Pfam" id="PF01527">
    <property type="entry name" value="HTH_Tnp_1"/>
    <property type="match status" value="1"/>
</dbReference>
<reference evidence="2" key="1">
    <citation type="submission" date="2016-10" db="EMBL/GenBank/DDBJ databases">
        <authorList>
            <person name="Varghese N."/>
            <person name="Submissions S."/>
        </authorList>
    </citation>
    <scope>NUCLEOTIDE SEQUENCE [LARGE SCALE GENOMIC DNA]</scope>
    <source>
        <strain evidence="2">DSM 20524</strain>
    </source>
</reference>
<organism evidence="1 2">
    <name type="scientific">Corynebacterium cystitidis DSM 20524</name>
    <dbReference type="NCBI Taxonomy" id="1121357"/>
    <lineage>
        <taxon>Bacteria</taxon>
        <taxon>Bacillati</taxon>
        <taxon>Actinomycetota</taxon>
        <taxon>Actinomycetes</taxon>
        <taxon>Mycobacteriales</taxon>
        <taxon>Corynebacteriaceae</taxon>
        <taxon>Corynebacterium</taxon>
    </lineage>
</organism>
<dbReference type="RefSeq" id="WP_092258778.1">
    <property type="nucleotide sequence ID" value="NZ_CP047199.1"/>
</dbReference>
<protein>
    <submittedName>
        <fullName evidence="1">Uncharacterized protein</fullName>
    </submittedName>
</protein>
<dbReference type="GO" id="GO:0004803">
    <property type="term" value="F:transposase activity"/>
    <property type="evidence" value="ECO:0007669"/>
    <property type="project" value="InterPro"/>
</dbReference>
<dbReference type="InterPro" id="IPR002514">
    <property type="entry name" value="Transposase_8"/>
</dbReference>
<dbReference type="GO" id="GO:0006313">
    <property type="term" value="P:DNA transposition"/>
    <property type="evidence" value="ECO:0007669"/>
    <property type="project" value="InterPro"/>
</dbReference>